<proteinExistence type="predicted"/>
<dbReference type="SUPFAM" id="SSF53254">
    <property type="entry name" value="Phosphoglycerate mutase-like"/>
    <property type="match status" value="1"/>
</dbReference>
<dbReference type="InterPro" id="IPR029033">
    <property type="entry name" value="His_PPase_superfam"/>
</dbReference>
<name>A0A6S8TF44_9STRA</name>
<dbReference type="CDD" id="cd07067">
    <property type="entry name" value="HP_PGM_like"/>
    <property type="match status" value="1"/>
</dbReference>
<dbReference type="InterPro" id="IPR050275">
    <property type="entry name" value="PGM_Phosphatase"/>
</dbReference>
<protein>
    <submittedName>
        <fullName evidence="2">Uncharacterized protein</fullName>
    </submittedName>
</protein>
<evidence type="ECO:0000313" key="1">
    <source>
        <dbReference type="EMBL" id="CAD9324178.1"/>
    </source>
</evidence>
<accession>A0A6S8TF44</accession>
<dbReference type="GO" id="GO:0016791">
    <property type="term" value="F:phosphatase activity"/>
    <property type="evidence" value="ECO:0007669"/>
    <property type="project" value="TreeGrafter"/>
</dbReference>
<dbReference type="PANTHER" id="PTHR48100">
    <property type="entry name" value="BROAD-SPECIFICITY PHOSPHATASE YOR283W-RELATED"/>
    <property type="match status" value="1"/>
</dbReference>
<dbReference type="Gene3D" id="3.40.50.1240">
    <property type="entry name" value="Phosphoglycerate mutase-like"/>
    <property type="match status" value="1"/>
</dbReference>
<dbReference type="SMART" id="SM00855">
    <property type="entry name" value="PGAM"/>
    <property type="match status" value="1"/>
</dbReference>
<dbReference type="Pfam" id="PF00300">
    <property type="entry name" value="His_Phos_1"/>
    <property type="match status" value="1"/>
</dbReference>
<dbReference type="EMBL" id="HBNS01055779">
    <property type="protein sequence ID" value="CAE4658843.1"/>
    <property type="molecule type" value="Transcribed_RNA"/>
</dbReference>
<dbReference type="PANTHER" id="PTHR48100:SF61">
    <property type="entry name" value="PHOSPHOGLYCERATE MUTASE"/>
    <property type="match status" value="1"/>
</dbReference>
<sequence length="350" mass="39777">MGKMEDNQFMWIINQQPKSLSKPPSKSDLKRFFTSGSYELEVSVEDDDRQYNPCSERDDDACPATIITENMVMNTKIVYLIRHAESDENRRQQSFYRSFGRIGKLALPTKEDVAASVELLDVKAQIDSDVSDVGRRQIEQVGSKLRKDNFVAEKGIQLVAHSPLKRARQTAEGMLGCVTSRPSVTLEEDISSAGKRAATVNRIVELPALAERTPIEILPINHDAYTSRIAGFEKWLREQPEDVIAIVGHSQYFKNMLGLSFKFGNCDVWEVRFDPSISICQRSVRTDVITMERKEKLAKIKEKFERSRKSPISFDESSCGSEASNFDDLDLPRGWSNLTKLYGYNKTDDR</sequence>
<dbReference type="InterPro" id="IPR013078">
    <property type="entry name" value="His_Pase_superF_clade-1"/>
</dbReference>
<dbReference type="AlphaFoldDB" id="A0A6S8TF44"/>
<organism evidence="2">
    <name type="scientific">Ditylum brightwellii</name>
    <dbReference type="NCBI Taxonomy" id="49249"/>
    <lineage>
        <taxon>Eukaryota</taxon>
        <taxon>Sar</taxon>
        <taxon>Stramenopiles</taxon>
        <taxon>Ochrophyta</taxon>
        <taxon>Bacillariophyta</taxon>
        <taxon>Mediophyceae</taxon>
        <taxon>Lithodesmiophycidae</taxon>
        <taxon>Lithodesmiales</taxon>
        <taxon>Lithodesmiaceae</taxon>
        <taxon>Ditylum</taxon>
    </lineage>
</organism>
<gene>
    <name evidence="2" type="ORF">DBRI00130_LOCUS40299</name>
    <name evidence="1" type="ORF">DBRI1063_LOCUS7931</name>
</gene>
<dbReference type="GO" id="GO:0005737">
    <property type="term" value="C:cytoplasm"/>
    <property type="evidence" value="ECO:0007669"/>
    <property type="project" value="TreeGrafter"/>
</dbReference>
<reference evidence="2" key="1">
    <citation type="submission" date="2021-01" db="EMBL/GenBank/DDBJ databases">
        <authorList>
            <person name="Corre E."/>
            <person name="Pelletier E."/>
            <person name="Niang G."/>
            <person name="Scheremetjew M."/>
            <person name="Finn R."/>
            <person name="Kale V."/>
            <person name="Holt S."/>
            <person name="Cochrane G."/>
            <person name="Meng A."/>
            <person name="Brown T."/>
            <person name="Cohen L."/>
        </authorList>
    </citation>
    <scope>NUCLEOTIDE SEQUENCE</scope>
    <source>
        <strain evidence="2">GSO104</strain>
        <strain evidence="1">Pop2</strain>
    </source>
</reference>
<evidence type="ECO:0000313" key="2">
    <source>
        <dbReference type="EMBL" id="CAE4658843.1"/>
    </source>
</evidence>
<dbReference type="EMBL" id="HBGN01012455">
    <property type="protein sequence ID" value="CAD9324178.1"/>
    <property type="molecule type" value="Transcribed_RNA"/>
</dbReference>